<dbReference type="Proteomes" id="UP000243686">
    <property type="component" value="Unassembled WGS sequence"/>
</dbReference>
<dbReference type="AlphaFoldDB" id="A0A1S8X7V1"/>
<evidence type="ECO:0000313" key="2">
    <source>
        <dbReference type="Proteomes" id="UP000243686"/>
    </source>
</evidence>
<keyword evidence="2" id="KW-1185">Reference proteome</keyword>
<proteinExistence type="predicted"/>
<gene>
    <name evidence="1" type="ORF">X801_01355</name>
</gene>
<accession>A0A1S8X7V1</accession>
<reference evidence="1 2" key="1">
    <citation type="submission" date="2015-03" db="EMBL/GenBank/DDBJ databases">
        <title>Draft genome of the nematode, Opisthorchis viverrini.</title>
        <authorList>
            <person name="Mitreva M."/>
        </authorList>
    </citation>
    <scope>NUCLEOTIDE SEQUENCE [LARGE SCALE GENOMIC DNA]</scope>
    <source>
        <strain evidence="1">Khon Kaen</strain>
    </source>
</reference>
<organism evidence="1 2">
    <name type="scientific">Opisthorchis viverrini</name>
    <name type="common">Southeast Asian liver fluke</name>
    <dbReference type="NCBI Taxonomy" id="6198"/>
    <lineage>
        <taxon>Eukaryota</taxon>
        <taxon>Metazoa</taxon>
        <taxon>Spiralia</taxon>
        <taxon>Lophotrochozoa</taxon>
        <taxon>Platyhelminthes</taxon>
        <taxon>Trematoda</taxon>
        <taxon>Digenea</taxon>
        <taxon>Opisthorchiida</taxon>
        <taxon>Opisthorchiata</taxon>
        <taxon>Opisthorchiidae</taxon>
        <taxon>Opisthorchis</taxon>
    </lineage>
</organism>
<evidence type="ECO:0000313" key="1">
    <source>
        <dbReference type="EMBL" id="OON22746.1"/>
    </source>
</evidence>
<sequence length="189" mass="21585">MDSAKLPRHEQAKLVNDYRLLIDQDKISSKFSSSTGMSVEDIGLLSKQDIFLHGKPITQAHGITGATQSAESEDVSKHVSKEGTHNLTKQAEQSKTSWKMRCKPRISEQMALKEELKRMQSTQNYPKNPRYKEQTSVEATKDSFVADPKALCFTSYCVGALYKVIRHSFIHSFLYICAYIFRWISELKM</sequence>
<protein>
    <submittedName>
        <fullName evidence="1">Uncharacterized protein</fullName>
    </submittedName>
</protein>
<dbReference type="EMBL" id="KV891694">
    <property type="protein sequence ID" value="OON22746.1"/>
    <property type="molecule type" value="Genomic_DNA"/>
</dbReference>
<name>A0A1S8X7V1_OPIVI</name>